<dbReference type="SUPFAM" id="SSF56219">
    <property type="entry name" value="DNase I-like"/>
    <property type="match status" value="1"/>
</dbReference>
<proteinExistence type="predicted"/>
<protein>
    <recommendedName>
        <fullName evidence="1">Endonuclease/exonuclease/phosphatase domain-containing protein</fullName>
    </recommendedName>
</protein>
<dbReference type="InterPro" id="IPR036691">
    <property type="entry name" value="Endo/exonu/phosph_ase_sf"/>
</dbReference>
<organism evidence="2 3">
    <name type="scientific">Dipteronia sinensis</name>
    <dbReference type="NCBI Taxonomy" id="43782"/>
    <lineage>
        <taxon>Eukaryota</taxon>
        <taxon>Viridiplantae</taxon>
        <taxon>Streptophyta</taxon>
        <taxon>Embryophyta</taxon>
        <taxon>Tracheophyta</taxon>
        <taxon>Spermatophyta</taxon>
        <taxon>Magnoliopsida</taxon>
        <taxon>eudicotyledons</taxon>
        <taxon>Gunneridae</taxon>
        <taxon>Pentapetalae</taxon>
        <taxon>rosids</taxon>
        <taxon>malvids</taxon>
        <taxon>Sapindales</taxon>
        <taxon>Sapindaceae</taxon>
        <taxon>Hippocastanoideae</taxon>
        <taxon>Acereae</taxon>
        <taxon>Dipteronia</taxon>
    </lineage>
</organism>
<dbReference type="EMBL" id="JANJYJ010000008">
    <property type="protein sequence ID" value="KAK3194729.1"/>
    <property type="molecule type" value="Genomic_DNA"/>
</dbReference>
<keyword evidence="3" id="KW-1185">Reference proteome</keyword>
<dbReference type="AlphaFoldDB" id="A0AAD9ZY19"/>
<dbReference type="PANTHER" id="PTHR35218">
    <property type="entry name" value="RNASE H DOMAIN-CONTAINING PROTEIN"/>
    <property type="match status" value="1"/>
</dbReference>
<evidence type="ECO:0000313" key="2">
    <source>
        <dbReference type="EMBL" id="KAK3194729.1"/>
    </source>
</evidence>
<feature type="domain" description="Endonuclease/exonuclease/phosphatase" evidence="1">
    <location>
        <begin position="88"/>
        <end position="165"/>
    </location>
</feature>
<name>A0AAD9ZY19_9ROSI</name>
<comment type="caution">
    <text evidence="2">The sequence shown here is derived from an EMBL/GenBank/DDBJ whole genome shotgun (WGS) entry which is preliminary data.</text>
</comment>
<evidence type="ECO:0000259" key="1">
    <source>
        <dbReference type="Pfam" id="PF03372"/>
    </source>
</evidence>
<dbReference type="Proteomes" id="UP001281410">
    <property type="component" value="Unassembled WGS sequence"/>
</dbReference>
<dbReference type="PANTHER" id="PTHR35218:SF9">
    <property type="entry name" value="ENDONUCLEASE_EXONUCLEASE_PHOSPHATASE DOMAIN-CONTAINING PROTEIN"/>
    <property type="match status" value="1"/>
</dbReference>
<accession>A0AAD9ZY19</accession>
<evidence type="ECO:0000313" key="3">
    <source>
        <dbReference type="Proteomes" id="UP001281410"/>
    </source>
</evidence>
<dbReference type="InterPro" id="IPR005135">
    <property type="entry name" value="Endo/exonuclease/phosphatase"/>
</dbReference>
<reference evidence="2" key="1">
    <citation type="journal article" date="2023" name="Plant J.">
        <title>Genome sequences and population genomics provide insights into the demographic history, inbreeding, and mutation load of two 'living fossil' tree species of Dipteronia.</title>
        <authorList>
            <person name="Feng Y."/>
            <person name="Comes H.P."/>
            <person name="Chen J."/>
            <person name="Zhu S."/>
            <person name="Lu R."/>
            <person name="Zhang X."/>
            <person name="Li P."/>
            <person name="Qiu J."/>
            <person name="Olsen K.M."/>
            <person name="Qiu Y."/>
        </authorList>
    </citation>
    <scope>NUCLEOTIDE SEQUENCE</scope>
    <source>
        <strain evidence="2">NBL</strain>
    </source>
</reference>
<dbReference type="Gene3D" id="3.60.10.10">
    <property type="entry name" value="Endonuclease/exonuclease/phosphatase"/>
    <property type="match status" value="1"/>
</dbReference>
<gene>
    <name evidence="2" type="ORF">Dsin_026039</name>
</gene>
<sequence length="179" mass="20023">MAKVIENGVSLGVNFNSGNVSKYQVAGSDLEEVNKNIEQWNLDEEVAKIIETGRVLGFDFNSREEEVKTFVARREMEDKERSRRHEALTWNIRGLGGMEKKKAIKHLVNKHRPTILFIQESKLSSFDSKVISSLGGSWLNRGLGVDAIGRAGGLITMWNDSLFVTKACIKNDRCIILAG</sequence>
<dbReference type="Pfam" id="PF03372">
    <property type="entry name" value="Exo_endo_phos"/>
    <property type="match status" value="1"/>
</dbReference>